<evidence type="ECO:0000259" key="9">
    <source>
        <dbReference type="Pfam" id="PF01571"/>
    </source>
</evidence>
<dbReference type="InterPro" id="IPR027266">
    <property type="entry name" value="TrmE/GcvT-like"/>
</dbReference>
<reference evidence="11 12" key="1">
    <citation type="submission" date="2019-05" db="EMBL/GenBank/DDBJ databases">
        <title>Kocuria coralli sp. nov., a novel actinobacterium isolated from coral reef seawater.</title>
        <authorList>
            <person name="Li J."/>
        </authorList>
    </citation>
    <scope>NUCLEOTIDE SEQUENCE [LARGE SCALE GENOMIC DNA]</scope>
    <source>
        <strain evidence="11 12">SCSIO 13007</strain>
    </source>
</reference>
<dbReference type="InterPro" id="IPR006222">
    <property type="entry name" value="GCVT_N"/>
</dbReference>
<dbReference type="GO" id="GO:0005960">
    <property type="term" value="C:glycine cleavage complex"/>
    <property type="evidence" value="ECO:0007669"/>
    <property type="project" value="InterPro"/>
</dbReference>
<dbReference type="AlphaFoldDB" id="A0A5J5KW99"/>
<comment type="caution">
    <text evidence="11">The sequence shown here is derived from an EMBL/GenBank/DDBJ whole genome shotgun (WGS) entry which is preliminary data.</text>
</comment>
<feature type="binding site" evidence="8">
    <location>
        <position position="213"/>
    </location>
    <ligand>
        <name>substrate</name>
    </ligand>
</feature>
<dbReference type="InterPro" id="IPR028896">
    <property type="entry name" value="GcvT/YgfZ/DmdA"/>
</dbReference>
<protein>
    <recommendedName>
        <fullName evidence="2 7">Aminomethyltransferase</fullName>
        <ecNumber evidence="2 7">2.1.2.10</ecNumber>
    </recommendedName>
    <alternativeName>
        <fullName evidence="5 7">Glycine cleavage system T protein</fullName>
    </alternativeName>
</protein>
<dbReference type="Gene3D" id="4.10.1250.10">
    <property type="entry name" value="Aminomethyltransferase fragment"/>
    <property type="match status" value="1"/>
</dbReference>
<dbReference type="Gene3D" id="3.30.1360.120">
    <property type="entry name" value="Probable tRNA modification gtpase trme, domain 1"/>
    <property type="match status" value="1"/>
</dbReference>
<dbReference type="Proteomes" id="UP000325957">
    <property type="component" value="Unassembled WGS sequence"/>
</dbReference>
<dbReference type="NCBIfam" id="TIGR00528">
    <property type="entry name" value="gcvT"/>
    <property type="match status" value="1"/>
</dbReference>
<dbReference type="InterPro" id="IPR029043">
    <property type="entry name" value="GcvT/YgfZ_C"/>
</dbReference>
<dbReference type="RefSeq" id="WP_158034099.1">
    <property type="nucleotide sequence ID" value="NZ_ML708619.1"/>
</dbReference>
<keyword evidence="3 7" id="KW-0032">Aminotransferase</keyword>
<dbReference type="FunFam" id="4.10.1250.10:FF:000001">
    <property type="entry name" value="Aminomethyltransferase"/>
    <property type="match status" value="1"/>
</dbReference>
<accession>A0A5J5KW99</accession>
<evidence type="ECO:0000256" key="4">
    <source>
        <dbReference type="ARBA" id="ARBA00022679"/>
    </source>
</evidence>
<dbReference type="Pfam" id="PF01571">
    <property type="entry name" value="GCV_T"/>
    <property type="match status" value="1"/>
</dbReference>
<sequence length="385" mass="40828">MSPQNSRPTPLTDVHERLGASFTDFGGWWMPLRYGSDVAEHRAVREAAGIFDLSHMGEVSVTGPEAGAFLDYALVGRLSAIEVGKAKYSLLCNESGGVIDDLITYRRAEDDFLVVPNAANTPAALAALRERTTTATGRVFDVTIADRTAATALIAVQGPGAEAILLDVVDPESAEAVSRLRYYAITDVVVRAGGGELPVQLARTGYTGEDGFELFVDVDSDPHAAERLWEVLEEAGSAHGLVPCGLAARDSLRLEAGMPLHGHELSEQIDPFSAGLGGVVALKTKESFVGREALAAIKENGPARRLVGLASDTKRAARPGYTVLHDGTPVGEVTSGAPSPTLGHAVALAFVAPEHAEAGTELDVDLRGRPSPFRVVQLPFYQRER</sequence>
<dbReference type="SUPFAM" id="SSF101790">
    <property type="entry name" value="Aminomethyltransferase beta-barrel domain"/>
    <property type="match status" value="1"/>
</dbReference>
<dbReference type="InterPro" id="IPR013977">
    <property type="entry name" value="GcvT_C"/>
</dbReference>
<evidence type="ECO:0000259" key="10">
    <source>
        <dbReference type="Pfam" id="PF08669"/>
    </source>
</evidence>
<evidence type="ECO:0000256" key="2">
    <source>
        <dbReference type="ARBA" id="ARBA00012616"/>
    </source>
</evidence>
<keyword evidence="12" id="KW-1185">Reference proteome</keyword>
<proteinExistence type="inferred from homology"/>
<dbReference type="InterPro" id="IPR006223">
    <property type="entry name" value="GcvT"/>
</dbReference>
<dbReference type="GO" id="GO:0032259">
    <property type="term" value="P:methylation"/>
    <property type="evidence" value="ECO:0007669"/>
    <property type="project" value="UniProtKB-KW"/>
</dbReference>
<evidence type="ECO:0000256" key="8">
    <source>
        <dbReference type="PIRSR" id="PIRSR006487-1"/>
    </source>
</evidence>
<keyword evidence="11" id="KW-0489">Methyltransferase</keyword>
<feature type="domain" description="GCVT N-terminal" evidence="9">
    <location>
        <begin position="11"/>
        <end position="283"/>
    </location>
</feature>
<dbReference type="HAMAP" id="MF_00259">
    <property type="entry name" value="GcvT"/>
    <property type="match status" value="1"/>
</dbReference>
<dbReference type="OrthoDB" id="9774591at2"/>
<dbReference type="FunFam" id="3.30.70.1400:FF:000001">
    <property type="entry name" value="Aminomethyltransferase"/>
    <property type="match status" value="1"/>
</dbReference>
<comment type="similarity">
    <text evidence="1 7">Belongs to the GcvT family.</text>
</comment>
<dbReference type="NCBIfam" id="NF001567">
    <property type="entry name" value="PRK00389.1"/>
    <property type="match status" value="1"/>
</dbReference>
<evidence type="ECO:0000256" key="1">
    <source>
        <dbReference type="ARBA" id="ARBA00008609"/>
    </source>
</evidence>
<dbReference type="GO" id="GO:0005829">
    <property type="term" value="C:cytosol"/>
    <property type="evidence" value="ECO:0007669"/>
    <property type="project" value="TreeGrafter"/>
</dbReference>
<dbReference type="Gene3D" id="3.30.70.1400">
    <property type="entry name" value="Aminomethyltransferase beta-barrel domains"/>
    <property type="match status" value="1"/>
</dbReference>
<dbReference type="PIRSF" id="PIRSF006487">
    <property type="entry name" value="GcvT"/>
    <property type="match status" value="1"/>
</dbReference>
<dbReference type="EMBL" id="SZWF01000013">
    <property type="protein sequence ID" value="KAA9393919.1"/>
    <property type="molecule type" value="Genomic_DNA"/>
</dbReference>
<gene>
    <name evidence="7 11" type="primary">gcvT</name>
    <name evidence="11" type="ORF">FCK90_09650</name>
</gene>
<feature type="domain" description="Aminomethyltransferase C-terminal" evidence="10">
    <location>
        <begin position="304"/>
        <end position="381"/>
    </location>
</feature>
<dbReference type="PANTHER" id="PTHR43757">
    <property type="entry name" value="AMINOMETHYLTRANSFERASE"/>
    <property type="match status" value="1"/>
</dbReference>
<name>A0A5J5KW99_9MICC</name>
<organism evidence="11 12">
    <name type="scientific">Kocuria coralli</name>
    <dbReference type="NCBI Taxonomy" id="1461025"/>
    <lineage>
        <taxon>Bacteria</taxon>
        <taxon>Bacillati</taxon>
        <taxon>Actinomycetota</taxon>
        <taxon>Actinomycetes</taxon>
        <taxon>Micrococcales</taxon>
        <taxon>Micrococcaceae</taxon>
        <taxon>Kocuria</taxon>
    </lineage>
</organism>
<comment type="function">
    <text evidence="7">The glycine cleavage system catalyzes the degradation of glycine.</text>
</comment>
<evidence type="ECO:0000256" key="7">
    <source>
        <dbReference type="HAMAP-Rule" id="MF_00259"/>
    </source>
</evidence>
<evidence type="ECO:0000313" key="11">
    <source>
        <dbReference type="EMBL" id="KAA9393919.1"/>
    </source>
</evidence>
<evidence type="ECO:0000313" key="12">
    <source>
        <dbReference type="Proteomes" id="UP000325957"/>
    </source>
</evidence>
<dbReference type="GO" id="GO:0008483">
    <property type="term" value="F:transaminase activity"/>
    <property type="evidence" value="ECO:0007669"/>
    <property type="project" value="UniProtKB-KW"/>
</dbReference>
<dbReference type="GO" id="GO:0008168">
    <property type="term" value="F:methyltransferase activity"/>
    <property type="evidence" value="ECO:0007669"/>
    <property type="project" value="UniProtKB-KW"/>
</dbReference>
<dbReference type="GO" id="GO:0004047">
    <property type="term" value="F:aminomethyltransferase activity"/>
    <property type="evidence" value="ECO:0007669"/>
    <property type="project" value="UniProtKB-UniRule"/>
</dbReference>
<dbReference type="EC" id="2.1.2.10" evidence="2 7"/>
<dbReference type="InterPro" id="IPR022903">
    <property type="entry name" value="GcvT_bac"/>
</dbReference>
<dbReference type="SUPFAM" id="SSF103025">
    <property type="entry name" value="Folate-binding domain"/>
    <property type="match status" value="1"/>
</dbReference>
<evidence type="ECO:0000256" key="6">
    <source>
        <dbReference type="ARBA" id="ARBA00047665"/>
    </source>
</evidence>
<evidence type="ECO:0000256" key="5">
    <source>
        <dbReference type="ARBA" id="ARBA00031395"/>
    </source>
</evidence>
<comment type="subunit">
    <text evidence="7">The glycine cleavage system is composed of four proteins: P, T, L and H.</text>
</comment>
<dbReference type="Gene3D" id="2.40.30.110">
    <property type="entry name" value="Aminomethyltransferase beta-barrel domains"/>
    <property type="match status" value="1"/>
</dbReference>
<dbReference type="PANTHER" id="PTHR43757:SF2">
    <property type="entry name" value="AMINOMETHYLTRANSFERASE, MITOCHONDRIAL"/>
    <property type="match status" value="1"/>
</dbReference>
<dbReference type="GO" id="GO:0019464">
    <property type="term" value="P:glycine decarboxylation via glycine cleavage system"/>
    <property type="evidence" value="ECO:0007669"/>
    <property type="project" value="UniProtKB-UniRule"/>
</dbReference>
<keyword evidence="4 7" id="KW-0808">Transferase</keyword>
<comment type="catalytic activity">
    <reaction evidence="6 7">
        <text>N(6)-[(R)-S(8)-aminomethyldihydrolipoyl]-L-lysyl-[protein] + (6S)-5,6,7,8-tetrahydrofolate = N(6)-[(R)-dihydrolipoyl]-L-lysyl-[protein] + (6R)-5,10-methylene-5,6,7,8-tetrahydrofolate + NH4(+)</text>
        <dbReference type="Rhea" id="RHEA:16945"/>
        <dbReference type="Rhea" id="RHEA-COMP:10475"/>
        <dbReference type="Rhea" id="RHEA-COMP:10492"/>
        <dbReference type="ChEBI" id="CHEBI:15636"/>
        <dbReference type="ChEBI" id="CHEBI:28938"/>
        <dbReference type="ChEBI" id="CHEBI:57453"/>
        <dbReference type="ChEBI" id="CHEBI:83100"/>
        <dbReference type="ChEBI" id="CHEBI:83143"/>
        <dbReference type="EC" id="2.1.2.10"/>
    </reaction>
</comment>
<dbReference type="FunFam" id="2.40.30.110:FF:000003">
    <property type="entry name" value="Aminomethyltransferase"/>
    <property type="match status" value="1"/>
</dbReference>
<evidence type="ECO:0000256" key="3">
    <source>
        <dbReference type="ARBA" id="ARBA00022576"/>
    </source>
</evidence>
<dbReference type="Pfam" id="PF08669">
    <property type="entry name" value="GCV_T_C"/>
    <property type="match status" value="1"/>
</dbReference>